<dbReference type="EMBL" id="LAZR01001188">
    <property type="protein sequence ID" value="KKN49038.1"/>
    <property type="molecule type" value="Genomic_DNA"/>
</dbReference>
<keyword evidence="2" id="KW-0808">Transferase</keyword>
<name>A0A0F9U5V3_9ZZZZ</name>
<dbReference type="PANTHER" id="PTHR23416:SF23">
    <property type="entry name" value="ACETYLTRANSFERASE C18B11.09C-RELATED"/>
    <property type="match status" value="1"/>
</dbReference>
<protein>
    <recommendedName>
        <fullName evidence="4">Acyltransferase</fullName>
    </recommendedName>
</protein>
<comment type="caution">
    <text evidence="3">The sequence shown here is derived from an EMBL/GenBank/DDBJ whole genome shotgun (WGS) entry which is preliminary data.</text>
</comment>
<comment type="similarity">
    <text evidence="1">Belongs to the transferase hexapeptide repeat family.</text>
</comment>
<dbReference type="SUPFAM" id="SSF51161">
    <property type="entry name" value="Trimeric LpxA-like enzymes"/>
    <property type="match status" value="1"/>
</dbReference>
<sequence length="130" mass="14352">MRANIMGKMKDVIFNGDSSHTGHPPWPFLDATGSQIIINHEAVIASGVYIHTHTHQFKKKEWIFKPKLNSHHPTVIGTYSFIGTYAQIMHTCKRIGDYAVIAAGAIVTKNVPDCEIWAGNPAKKIGEVDA</sequence>
<accession>A0A0F9U5V3</accession>
<dbReference type="AlphaFoldDB" id="A0A0F9U5V3"/>
<dbReference type="InterPro" id="IPR051159">
    <property type="entry name" value="Hexapeptide_acetyltransf"/>
</dbReference>
<organism evidence="3">
    <name type="scientific">marine sediment metagenome</name>
    <dbReference type="NCBI Taxonomy" id="412755"/>
    <lineage>
        <taxon>unclassified sequences</taxon>
        <taxon>metagenomes</taxon>
        <taxon>ecological metagenomes</taxon>
    </lineage>
</organism>
<evidence type="ECO:0000256" key="2">
    <source>
        <dbReference type="ARBA" id="ARBA00022679"/>
    </source>
</evidence>
<reference evidence="3" key="1">
    <citation type="journal article" date="2015" name="Nature">
        <title>Complex archaea that bridge the gap between prokaryotes and eukaryotes.</title>
        <authorList>
            <person name="Spang A."/>
            <person name="Saw J.H."/>
            <person name="Jorgensen S.L."/>
            <person name="Zaremba-Niedzwiedzka K."/>
            <person name="Martijn J."/>
            <person name="Lind A.E."/>
            <person name="van Eijk R."/>
            <person name="Schleper C."/>
            <person name="Guy L."/>
            <person name="Ettema T.J."/>
        </authorList>
    </citation>
    <scope>NUCLEOTIDE SEQUENCE</scope>
</reference>
<evidence type="ECO:0008006" key="4">
    <source>
        <dbReference type="Google" id="ProtNLM"/>
    </source>
</evidence>
<dbReference type="InterPro" id="IPR011004">
    <property type="entry name" value="Trimer_LpxA-like_sf"/>
</dbReference>
<dbReference type="GO" id="GO:0008374">
    <property type="term" value="F:O-acyltransferase activity"/>
    <property type="evidence" value="ECO:0007669"/>
    <property type="project" value="TreeGrafter"/>
</dbReference>
<dbReference type="PANTHER" id="PTHR23416">
    <property type="entry name" value="SIALIC ACID SYNTHASE-RELATED"/>
    <property type="match status" value="1"/>
</dbReference>
<dbReference type="Gene3D" id="2.160.10.10">
    <property type="entry name" value="Hexapeptide repeat proteins"/>
    <property type="match status" value="1"/>
</dbReference>
<dbReference type="GO" id="GO:0005829">
    <property type="term" value="C:cytosol"/>
    <property type="evidence" value="ECO:0007669"/>
    <property type="project" value="TreeGrafter"/>
</dbReference>
<evidence type="ECO:0000256" key="1">
    <source>
        <dbReference type="ARBA" id="ARBA00007274"/>
    </source>
</evidence>
<evidence type="ECO:0000313" key="3">
    <source>
        <dbReference type="EMBL" id="KKN49038.1"/>
    </source>
</evidence>
<gene>
    <name evidence="3" type="ORF">LCGC14_0646800</name>
</gene>
<proteinExistence type="inferred from homology"/>